<dbReference type="InterPro" id="IPR004669">
    <property type="entry name" value="C4_dicarb_anaerob_car"/>
</dbReference>
<dbReference type="PANTHER" id="PTHR42002">
    <property type="entry name" value="ANAEROBIC C4-DICARBOXYLATE TRANSPORTER DCUC-RELATED"/>
    <property type="match status" value="1"/>
</dbReference>
<keyword evidence="10" id="KW-1185">Reference proteome</keyword>
<feature type="transmembrane region" description="Helical" evidence="8">
    <location>
        <begin position="6"/>
        <end position="21"/>
    </location>
</feature>
<feature type="transmembrane region" description="Helical" evidence="8">
    <location>
        <begin position="184"/>
        <end position="202"/>
    </location>
</feature>
<evidence type="ECO:0000256" key="7">
    <source>
        <dbReference type="ARBA" id="ARBA00023136"/>
    </source>
</evidence>
<keyword evidence="5 8" id="KW-0812">Transmembrane</keyword>
<name>A0ABS9MPE3_9BURK</name>
<feature type="transmembrane region" description="Helical" evidence="8">
    <location>
        <begin position="339"/>
        <end position="358"/>
    </location>
</feature>
<dbReference type="NCBIfam" id="NF037994">
    <property type="entry name" value="DcuC_1"/>
    <property type="match status" value="1"/>
</dbReference>
<evidence type="ECO:0000256" key="1">
    <source>
        <dbReference type="ARBA" id="ARBA00004651"/>
    </source>
</evidence>
<evidence type="ECO:0000256" key="6">
    <source>
        <dbReference type="ARBA" id="ARBA00022989"/>
    </source>
</evidence>
<dbReference type="RefSeq" id="WP_237978145.1">
    <property type="nucleotide sequence ID" value="NZ_JAKNCT010000003.1"/>
</dbReference>
<evidence type="ECO:0000313" key="9">
    <source>
        <dbReference type="EMBL" id="MCG5030490.1"/>
    </source>
</evidence>
<feature type="transmembrane region" description="Helical" evidence="8">
    <location>
        <begin position="261"/>
        <end position="279"/>
    </location>
</feature>
<feature type="transmembrane region" description="Helical" evidence="8">
    <location>
        <begin position="299"/>
        <end position="319"/>
    </location>
</feature>
<comment type="caution">
    <text evidence="9">The sequence shown here is derived from an EMBL/GenBank/DDBJ whole genome shotgun (WGS) entry which is preliminary data.</text>
</comment>
<accession>A0ABS9MPE3</accession>
<evidence type="ECO:0000256" key="5">
    <source>
        <dbReference type="ARBA" id="ARBA00022692"/>
    </source>
</evidence>
<protein>
    <submittedName>
        <fullName evidence="9">C4-dicarboxylate transporter DcuC</fullName>
    </submittedName>
</protein>
<dbReference type="NCBIfam" id="TIGR00771">
    <property type="entry name" value="DcuC"/>
    <property type="match status" value="1"/>
</dbReference>
<evidence type="ECO:0000256" key="4">
    <source>
        <dbReference type="ARBA" id="ARBA00022475"/>
    </source>
</evidence>
<reference evidence="9 10" key="1">
    <citation type="submission" date="2022-02" db="EMBL/GenBank/DDBJ databases">
        <title>Mesosutterella porci, a novel member of the family Sutterellaceae from pig feces.</title>
        <authorList>
            <person name="Wylensek D."/>
            <person name="Clavel T."/>
        </authorList>
    </citation>
    <scope>NUCLEOTIDE SEQUENCE [LARGE SCALE GENOMIC DNA]</scope>
    <source>
        <strain evidence="10">oilRF-744-wt-GAM-9</strain>
    </source>
</reference>
<evidence type="ECO:0000313" key="10">
    <source>
        <dbReference type="Proteomes" id="UP001297600"/>
    </source>
</evidence>
<keyword evidence="7 8" id="KW-0472">Membrane</keyword>
<keyword evidence="4" id="KW-1003">Cell membrane</keyword>
<feature type="transmembrane region" description="Helical" evidence="8">
    <location>
        <begin position="379"/>
        <end position="405"/>
    </location>
</feature>
<sequence>MQTFTTIVAIVGVIGVIWGLVKRYETRLVLIAGGLFMAFLSLKPMVAFHQFDKSMTNPNLIIAICSAMGFAAVVKLTGCDVHLVGLLTKPLKRIGIFLLPACGLVTALVSIALPSTAGCSAAVAPTIIPLLIRAGFKPAVAGAVVVAPISTFAFFNPGVSHNAFIAKMANMDVMDLIGLNANRILILGFLTIILLTVVCVVYKDYNKHQTKEEMEANLALSGSGGKVDLPEHPSVLRGITPLLPVVILVVCSIWFKELKVSVATAMLIGTIYCFLVTRANPAEITKKFFDGMGSGYAKIMGIIIAAGVFAAGLRAAGVIDQLVDFLKHAQAIAKLGGSLGPFLLGLITGSGDAAAFAFNEAVTPHAAEFGMTIPSLGMLAAIAGGLGRQMSPLCGGLILVAGVAGVSPMDIVRRTAPVMTILLVVLYVIS</sequence>
<evidence type="ECO:0000256" key="3">
    <source>
        <dbReference type="ARBA" id="ARBA00022448"/>
    </source>
</evidence>
<feature type="transmembrane region" description="Helical" evidence="8">
    <location>
        <begin position="28"/>
        <end position="48"/>
    </location>
</feature>
<dbReference type="EMBL" id="JAKNCT010000003">
    <property type="protein sequence ID" value="MCG5030490.1"/>
    <property type="molecule type" value="Genomic_DNA"/>
</dbReference>
<feature type="transmembrane region" description="Helical" evidence="8">
    <location>
        <begin position="60"/>
        <end position="87"/>
    </location>
</feature>
<comment type="similarity">
    <text evidence="2">Belongs to the DcuC/DcuD transporter (TC 2.A.61) family.</text>
</comment>
<dbReference type="PANTHER" id="PTHR42002:SF2">
    <property type="entry name" value="ANAEROBIC C4-DICARBOXYLATE TRANSPORTER DCUC-RELATED"/>
    <property type="match status" value="1"/>
</dbReference>
<dbReference type="InterPro" id="IPR018385">
    <property type="entry name" value="C4_dicarb_anaerob_car-like"/>
</dbReference>
<keyword evidence="6 8" id="KW-1133">Transmembrane helix</keyword>
<keyword evidence="3" id="KW-0813">Transport</keyword>
<proteinExistence type="inferred from homology"/>
<dbReference type="Proteomes" id="UP001297600">
    <property type="component" value="Unassembled WGS sequence"/>
</dbReference>
<organism evidence="9 10">
    <name type="scientific">Mesosutterella porci</name>
    <dbReference type="NCBI Taxonomy" id="2915351"/>
    <lineage>
        <taxon>Bacteria</taxon>
        <taxon>Pseudomonadati</taxon>
        <taxon>Pseudomonadota</taxon>
        <taxon>Betaproteobacteria</taxon>
        <taxon>Burkholderiales</taxon>
        <taxon>Sutterellaceae</taxon>
        <taxon>Mesosutterella</taxon>
    </lineage>
</organism>
<comment type="subcellular location">
    <subcellularLocation>
        <location evidence="1">Cell membrane</location>
        <topology evidence="1">Multi-pass membrane protein</topology>
    </subcellularLocation>
</comment>
<gene>
    <name evidence="9" type="primary">dcuC</name>
    <name evidence="9" type="ORF">MAF45_03390</name>
</gene>
<evidence type="ECO:0000256" key="2">
    <source>
        <dbReference type="ARBA" id="ARBA00005275"/>
    </source>
</evidence>
<evidence type="ECO:0000256" key="8">
    <source>
        <dbReference type="SAM" id="Phobius"/>
    </source>
</evidence>
<feature type="transmembrane region" description="Helical" evidence="8">
    <location>
        <begin position="235"/>
        <end position="255"/>
    </location>
</feature>
<feature type="transmembrane region" description="Helical" evidence="8">
    <location>
        <begin position="94"/>
        <end position="113"/>
    </location>
</feature>
<dbReference type="Pfam" id="PF03606">
    <property type="entry name" value="DcuC"/>
    <property type="match status" value="1"/>
</dbReference>